<feature type="transmembrane region" description="Helical" evidence="7">
    <location>
        <begin position="51"/>
        <end position="73"/>
    </location>
</feature>
<dbReference type="PANTHER" id="PTHR14969">
    <property type="entry name" value="SPHINGOSINE-1-PHOSPHATE PHOSPHOHYDROLASE"/>
    <property type="match status" value="1"/>
</dbReference>
<dbReference type="InterPro" id="IPR036938">
    <property type="entry name" value="PAP2/HPO_sf"/>
</dbReference>
<dbReference type="PANTHER" id="PTHR14969:SF62">
    <property type="entry name" value="DECAPRENYLPHOSPHORYL-5-PHOSPHORIBOSE PHOSPHATASE RV3807C-RELATED"/>
    <property type="match status" value="1"/>
</dbReference>
<dbReference type="SMART" id="SM00014">
    <property type="entry name" value="acidPPc"/>
    <property type="match status" value="1"/>
</dbReference>
<sequence length="212" mass="24615">MMLSDLLRRNRYFFVPYAVVLAVIGVLQLLYTQEQLIQWVNFRNSPPADLFFTYATYLGDGAFFVVICVILLIYNRRVGFMAFGSFALSSLTSLFLKTIVFPGSPRPLKYFEHSTYEYHIIKELEIYSYNSFPSGHTTSAFAVFSLLAFIDTRKQRGWLFLLLGVLTGYSRVYLFQHFVEDTYVGSLVGTISSVIIYLLLRRWVMNKDFIEE</sequence>
<evidence type="ECO:0000256" key="6">
    <source>
        <dbReference type="ARBA" id="ARBA00023136"/>
    </source>
</evidence>
<name>A0ABW5M8V5_9BACT</name>
<feature type="domain" description="Phosphatidic acid phosphatase type 2/haloperoxidase" evidence="8">
    <location>
        <begin position="78"/>
        <end position="197"/>
    </location>
</feature>
<evidence type="ECO:0000256" key="5">
    <source>
        <dbReference type="ARBA" id="ARBA00022989"/>
    </source>
</evidence>
<dbReference type="SUPFAM" id="SSF48317">
    <property type="entry name" value="Acid phosphatase/Vanadium-dependent haloperoxidase"/>
    <property type="match status" value="1"/>
</dbReference>
<keyword evidence="5 7" id="KW-1133">Transmembrane helix</keyword>
<comment type="subcellular location">
    <subcellularLocation>
        <location evidence="1">Cell membrane</location>
        <topology evidence="1">Multi-pass membrane protein</topology>
    </subcellularLocation>
</comment>
<evidence type="ECO:0000256" key="4">
    <source>
        <dbReference type="ARBA" id="ARBA00022801"/>
    </source>
</evidence>
<dbReference type="Proteomes" id="UP001597469">
    <property type="component" value="Unassembled WGS sequence"/>
</dbReference>
<accession>A0ABW5M8V5</accession>
<comment type="caution">
    <text evidence="9">The sequence shown here is derived from an EMBL/GenBank/DDBJ whole genome shotgun (WGS) entry which is preliminary data.</text>
</comment>
<evidence type="ECO:0000256" key="2">
    <source>
        <dbReference type="ARBA" id="ARBA00022475"/>
    </source>
</evidence>
<keyword evidence="6 7" id="KW-0472">Membrane</keyword>
<dbReference type="Pfam" id="PF01569">
    <property type="entry name" value="PAP2"/>
    <property type="match status" value="1"/>
</dbReference>
<dbReference type="EMBL" id="JBHULN010000011">
    <property type="protein sequence ID" value="MFD2572526.1"/>
    <property type="molecule type" value="Genomic_DNA"/>
</dbReference>
<evidence type="ECO:0000259" key="8">
    <source>
        <dbReference type="SMART" id="SM00014"/>
    </source>
</evidence>
<feature type="transmembrane region" description="Helical" evidence="7">
    <location>
        <begin position="132"/>
        <end position="150"/>
    </location>
</feature>
<evidence type="ECO:0000256" key="1">
    <source>
        <dbReference type="ARBA" id="ARBA00004651"/>
    </source>
</evidence>
<keyword evidence="10" id="KW-1185">Reference proteome</keyword>
<feature type="transmembrane region" description="Helical" evidence="7">
    <location>
        <begin position="182"/>
        <end position="200"/>
    </location>
</feature>
<protein>
    <submittedName>
        <fullName evidence="9">Phosphatase PAP2 family protein</fullName>
    </submittedName>
</protein>
<feature type="transmembrane region" description="Helical" evidence="7">
    <location>
        <begin position="157"/>
        <end position="176"/>
    </location>
</feature>
<keyword evidence="2" id="KW-1003">Cell membrane</keyword>
<keyword evidence="3 7" id="KW-0812">Transmembrane</keyword>
<feature type="transmembrane region" description="Helical" evidence="7">
    <location>
        <begin position="80"/>
        <end position="101"/>
    </location>
</feature>
<evidence type="ECO:0000313" key="10">
    <source>
        <dbReference type="Proteomes" id="UP001597469"/>
    </source>
</evidence>
<reference evidence="10" key="1">
    <citation type="journal article" date="2019" name="Int. J. Syst. Evol. Microbiol.">
        <title>The Global Catalogue of Microorganisms (GCM) 10K type strain sequencing project: providing services to taxonomists for standard genome sequencing and annotation.</title>
        <authorList>
            <consortium name="The Broad Institute Genomics Platform"/>
            <consortium name="The Broad Institute Genome Sequencing Center for Infectious Disease"/>
            <person name="Wu L."/>
            <person name="Ma J."/>
        </authorList>
    </citation>
    <scope>NUCLEOTIDE SEQUENCE [LARGE SCALE GENOMIC DNA]</scope>
    <source>
        <strain evidence="10">KCTC 42805</strain>
    </source>
</reference>
<feature type="transmembrane region" description="Helical" evidence="7">
    <location>
        <begin position="12"/>
        <end position="31"/>
    </location>
</feature>
<evidence type="ECO:0000256" key="7">
    <source>
        <dbReference type="SAM" id="Phobius"/>
    </source>
</evidence>
<evidence type="ECO:0000313" key="9">
    <source>
        <dbReference type="EMBL" id="MFD2572526.1"/>
    </source>
</evidence>
<gene>
    <name evidence="9" type="ORF">ACFSUS_17945</name>
</gene>
<proteinExistence type="predicted"/>
<evidence type="ECO:0000256" key="3">
    <source>
        <dbReference type="ARBA" id="ARBA00022692"/>
    </source>
</evidence>
<dbReference type="Gene3D" id="1.20.144.10">
    <property type="entry name" value="Phosphatidic acid phosphatase type 2/haloperoxidase"/>
    <property type="match status" value="1"/>
</dbReference>
<organism evidence="9 10">
    <name type="scientific">Spirosoma soli</name>
    <dbReference type="NCBI Taxonomy" id="1770529"/>
    <lineage>
        <taxon>Bacteria</taxon>
        <taxon>Pseudomonadati</taxon>
        <taxon>Bacteroidota</taxon>
        <taxon>Cytophagia</taxon>
        <taxon>Cytophagales</taxon>
        <taxon>Cytophagaceae</taxon>
        <taxon>Spirosoma</taxon>
    </lineage>
</organism>
<keyword evidence="4" id="KW-0378">Hydrolase</keyword>
<dbReference type="RefSeq" id="WP_381525022.1">
    <property type="nucleotide sequence ID" value="NZ_JBHULN010000011.1"/>
</dbReference>
<dbReference type="InterPro" id="IPR000326">
    <property type="entry name" value="PAP2/HPO"/>
</dbReference>